<evidence type="ECO:0000313" key="1">
    <source>
        <dbReference type="EMBL" id="SVC98510.1"/>
    </source>
</evidence>
<evidence type="ECO:0008006" key="2">
    <source>
        <dbReference type="Google" id="ProtNLM"/>
    </source>
</evidence>
<name>A0A382RM70_9ZZZZ</name>
<organism evidence="1">
    <name type="scientific">marine metagenome</name>
    <dbReference type="NCBI Taxonomy" id="408172"/>
    <lineage>
        <taxon>unclassified sequences</taxon>
        <taxon>metagenomes</taxon>
        <taxon>ecological metagenomes</taxon>
    </lineage>
</organism>
<reference evidence="1" key="1">
    <citation type="submission" date="2018-05" db="EMBL/GenBank/DDBJ databases">
        <authorList>
            <person name="Lanie J.A."/>
            <person name="Ng W.-L."/>
            <person name="Kazmierczak K.M."/>
            <person name="Andrzejewski T.M."/>
            <person name="Davidsen T.M."/>
            <person name="Wayne K.J."/>
            <person name="Tettelin H."/>
            <person name="Glass J.I."/>
            <person name="Rusch D."/>
            <person name="Podicherti R."/>
            <person name="Tsui H.-C.T."/>
            <person name="Winkler M.E."/>
        </authorList>
    </citation>
    <scope>NUCLEOTIDE SEQUENCE</scope>
</reference>
<sequence length="161" mass="18446">LDSYRKNKLKKHIESLEHSIGEAYRTLLRKQSLVDRVTINPESFALTVFDDKGRSKLGHKLSAAERQLLSVAMLWGLARASGRILPVVIDTPLGRLDGDHRPNIVKEYFPEASHQVILLSTDTEIDKSLHQQLKNKIAHEYLLQFSDKTKSTTIKQGYFWH</sequence>
<dbReference type="EMBL" id="UINC01122599">
    <property type="protein sequence ID" value="SVC98510.1"/>
    <property type="molecule type" value="Genomic_DNA"/>
</dbReference>
<dbReference type="AlphaFoldDB" id="A0A382RM70"/>
<dbReference type="InterPro" id="IPR027417">
    <property type="entry name" value="P-loop_NTPase"/>
</dbReference>
<proteinExistence type="predicted"/>
<feature type="non-terminal residue" evidence="1">
    <location>
        <position position="1"/>
    </location>
</feature>
<protein>
    <recommendedName>
        <fullName evidence="2">DNA sulfur modification protein DndD</fullName>
    </recommendedName>
</protein>
<accession>A0A382RM70</accession>
<dbReference type="Gene3D" id="3.40.50.300">
    <property type="entry name" value="P-loop containing nucleotide triphosphate hydrolases"/>
    <property type="match status" value="1"/>
</dbReference>
<dbReference type="SUPFAM" id="SSF52540">
    <property type="entry name" value="P-loop containing nucleoside triphosphate hydrolases"/>
    <property type="match status" value="1"/>
</dbReference>
<gene>
    <name evidence="1" type="ORF">METZ01_LOCUS351364</name>
</gene>